<protein>
    <submittedName>
        <fullName evidence="1">Bgt-50002</fullName>
    </submittedName>
</protein>
<gene>
    <name evidence="1" type="ORF">BGT96224V316_LOCUS598</name>
</gene>
<keyword evidence="2" id="KW-1185">Reference proteome</keyword>
<sequence length="17" mass="1976">MSRLRLRISFSMASFSS</sequence>
<reference evidence="1 2" key="1">
    <citation type="submission" date="2018-08" db="EMBL/GenBank/DDBJ databases">
        <authorList>
            <person name="Muller C M."/>
        </authorList>
    </citation>
    <scope>NUCLEOTIDE SEQUENCE [LARGE SCALE GENOMIC DNA]</scope>
</reference>
<dbReference type="Proteomes" id="UP000324639">
    <property type="component" value="Chromosome Bgt_-01"/>
</dbReference>
<dbReference type="AlphaFoldDB" id="A0A9X9PR19"/>
<proteinExistence type="predicted"/>
<evidence type="ECO:0000313" key="1">
    <source>
        <dbReference type="EMBL" id="VCU39354.1"/>
    </source>
</evidence>
<evidence type="ECO:0000313" key="2">
    <source>
        <dbReference type="Proteomes" id="UP000324639"/>
    </source>
</evidence>
<accession>A0A9X9PR19</accession>
<organism evidence="1 2">
    <name type="scientific">Blumeria graminis f. sp. tritici</name>
    <dbReference type="NCBI Taxonomy" id="62690"/>
    <lineage>
        <taxon>Eukaryota</taxon>
        <taxon>Fungi</taxon>
        <taxon>Dikarya</taxon>
        <taxon>Ascomycota</taxon>
        <taxon>Pezizomycotina</taxon>
        <taxon>Leotiomycetes</taxon>
        <taxon>Erysiphales</taxon>
        <taxon>Erysiphaceae</taxon>
        <taxon>Blumeria</taxon>
    </lineage>
</organism>
<name>A0A9X9PR19_BLUGR</name>
<dbReference type="EMBL" id="LR026984">
    <property type="protein sequence ID" value="VCU39354.1"/>
    <property type="molecule type" value="Genomic_DNA"/>
</dbReference>